<accession>A0A2V1K2I9</accession>
<sequence>MSLPHLRQLQDALVQRGWTVIEYLRGDPAFDVQGAATWAIQRNESRPALLLDFAGFGSMGEDIPLDRSYACAVRGTAISLYFSRVNRSQDTWRRDLAGFIDALDGAEKMPRPV</sequence>
<reference evidence="2" key="1">
    <citation type="submission" date="2018-05" db="EMBL/GenBank/DDBJ databases">
        <authorList>
            <person name="Li Y."/>
        </authorList>
    </citation>
    <scope>NUCLEOTIDE SEQUENCE [LARGE SCALE GENOMIC DNA]</scope>
    <source>
        <strain evidence="2">3d-2-2</strain>
    </source>
</reference>
<evidence type="ECO:0000313" key="1">
    <source>
        <dbReference type="EMBL" id="PWF22503.1"/>
    </source>
</evidence>
<dbReference type="EMBL" id="QETA01000004">
    <property type="protein sequence ID" value="PWF22503.1"/>
    <property type="molecule type" value="Genomic_DNA"/>
</dbReference>
<dbReference type="Proteomes" id="UP000245212">
    <property type="component" value="Unassembled WGS sequence"/>
</dbReference>
<protein>
    <submittedName>
        <fullName evidence="1">Uncharacterized protein</fullName>
    </submittedName>
</protein>
<keyword evidence="2" id="KW-1185">Reference proteome</keyword>
<proteinExistence type="predicted"/>
<dbReference type="RefSeq" id="WP_109062027.1">
    <property type="nucleotide sequence ID" value="NZ_QETA01000004.1"/>
</dbReference>
<organism evidence="1 2">
    <name type="scientific">Corticimicrobacter populi</name>
    <dbReference type="NCBI Taxonomy" id="2175229"/>
    <lineage>
        <taxon>Bacteria</taxon>
        <taxon>Pseudomonadati</taxon>
        <taxon>Pseudomonadota</taxon>
        <taxon>Betaproteobacteria</taxon>
        <taxon>Burkholderiales</taxon>
        <taxon>Alcaligenaceae</taxon>
        <taxon>Corticimicrobacter</taxon>
    </lineage>
</organism>
<evidence type="ECO:0000313" key="2">
    <source>
        <dbReference type="Proteomes" id="UP000245212"/>
    </source>
</evidence>
<name>A0A2V1K2I9_9BURK</name>
<dbReference type="AlphaFoldDB" id="A0A2V1K2I9"/>
<comment type="caution">
    <text evidence="1">The sequence shown here is derived from an EMBL/GenBank/DDBJ whole genome shotgun (WGS) entry which is preliminary data.</text>
</comment>
<gene>
    <name evidence="1" type="ORF">DD235_10415</name>
</gene>